<sequence length="269" mass="31335">MNSPNVSDPGKEYFLKVVSRKWNFRDAFTLYEHSLKLPSNTLCQIMESDLNLITKSRKAFVEPSNAILSDLQFYVKQMESQQPSQQQQHIVTDNINDNYNNCSNLTKNIYHQSSVSFKDLMAVLTKNEKTKIATATATATKWKPVLVILSPHSYSKRPKKNYNSHLPNITPSISTNKPRINADDTKKLKDYFVTVINPHSGDDILECTRQEYEVNMEEQRVLHCFRKKSRTFDLLEFCLDGSLNELMDRIDEIRANVKDNREFREIVFW</sequence>
<feature type="region of interest" description="Disordered" evidence="1">
    <location>
        <begin position="159"/>
        <end position="180"/>
    </location>
</feature>
<accession>A0A8H7SGS2</accession>
<gene>
    <name evidence="2" type="ORF">INT45_002056</name>
</gene>
<dbReference type="OrthoDB" id="10444144at2759"/>
<organism evidence="2 3">
    <name type="scientific">Circinella minor</name>
    <dbReference type="NCBI Taxonomy" id="1195481"/>
    <lineage>
        <taxon>Eukaryota</taxon>
        <taxon>Fungi</taxon>
        <taxon>Fungi incertae sedis</taxon>
        <taxon>Mucoromycota</taxon>
        <taxon>Mucoromycotina</taxon>
        <taxon>Mucoromycetes</taxon>
        <taxon>Mucorales</taxon>
        <taxon>Lichtheimiaceae</taxon>
        <taxon>Circinella</taxon>
    </lineage>
</organism>
<proteinExistence type="predicted"/>
<feature type="compositionally biased region" description="Polar residues" evidence="1">
    <location>
        <begin position="163"/>
        <end position="178"/>
    </location>
</feature>
<keyword evidence="3" id="KW-1185">Reference proteome</keyword>
<protein>
    <submittedName>
        <fullName evidence="2">Uncharacterized protein</fullName>
    </submittedName>
</protein>
<evidence type="ECO:0000313" key="2">
    <source>
        <dbReference type="EMBL" id="KAG2227818.1"/>
    </source>
</evidence>
<dbReference type="Proteomes" id="UP000646827">
    <property type="component" value="Unassembled WGS sequence"/>
</dbReference>
<reference evidence="2 3" key="1">
    <citation type="submission" date="2020-12" db="EMBL/GenBank/DDBJ databases">
        <title>Metabolic potential, ecology and presence of endohyphal bacteria is reflected in genomic diversity of Mucoromycotina.</title>
        <authorList>
            <person name="Muszewska A."/>
            <person name="Okrasinska A."/>
            <person name="Steczkiewicz K."/>
            <person name="Drgas O."/>
            <person name="Orlowska M."/>
            <person name="Perlinska-Lenart U."/>
            <person name="Aleksandrzak-Piekarczyk T."/>
            <person name="Szatraj K."/>
            <person name="Zielenkiewicz U."/>
            <person name="Pilsyk S."/>
            <person name="Malc E."/>
            <person name="Mieczkowski P."/>
            <person name="Kruszewska J.S."/>
            <person name="Biernat P."/>
            <person name="Pawlowska J."/>
        </authorList>
    </citation>
    <scope>NUCLEOTIDE SEQUENCE [LARGE SCALE GENOMIC DNA]</scope>
    <source>
        <strain evidence="2 3">CBS 142.35</strain>
    </source>
</reference>
<evidence type="ECO:0000256" key="1">
    <source>
        <dbReference type="SAM" id="MobiDB-lite"/>
    </source>
</evidence>
<comment type="caution">
    <text evidence="2">The sequence shown here is derived from an EMBL/GenBank/DDBJ whole genome shotgun (WGS) entry which is preliminary data.</text>
</comment>
<evidence type="ECO:0000313" key="3">
    <source>
        <dbReference type="Proteomes" id="UP000646827"/>
    </source>
</evidence>
<dbReference type="AlphaFoldDB" id="A0A8H7SGS2"/>
<name>A0A8H7SGS2_9FUNG</name>
<dbReference type="EMBL" id="JAEPRB010000004">
    <property type="protein sequence ID" value="KAG2227818.1"/>
    <property type="molecule type" value="Genomic_DNA"/>
</dbReference>